<dbReference type="InterPro" id="IPR050980">
    <property type="entry name" value="2C_sensor_his_kinase"/>
</dbReference>
<comment type="catalytic activity">
    <reaction evidence="1">
        <text>ATP + protein L-histidine = ADP + protein N-phospho-L-histidine.</text>
        <dbReference type="EC" id="2.7.13.3"/>
    </reaction>
</comment>
<keyword evidence="6 10" id="KW-0067">ATP-binding</keyword>
<keyword evidence="8" id="KW-1133">Transmembrane helix</keyword>
<keyword evidence="5" id="KW-0418">Kinase</keyword>
<dbReference type="RefSeq" id="WP_309202280.1">
    <property type="nucleotide sequence ID" value="NZ_CP133548.1"/>
</dbReference>
<evidence type="ECO:0000313" key="10">
    <source>
        <dbReference type="EMBL" id="WMS87141.1"/>
    </source>
</evidence>
<dbReference type="Pfam" id="PF02518">
    <property type="entry name" value="HATPase_c"/>
    <property type="match status" value="1"/>
</dbReference>
<sequence>MNESSLRDELKDSPLSTQSLYEFSNSERFDENRKFRTPKFFRFPWLSVLASVALLGYFVCLANPELISPYYLMIEFKDKWFQILISIVWMAIIIRDVLSFRKSRQRFLEYIELKEQEISALWESRKKVQQKAHVYSSHADKLKFFISDKLLEYIEYDEKFLHFKSIAAEVRHNGVIAFDKVRTTLSATKAQLIEELAMRVEDSNDGLSDATSDNDFSEAASDNVGDVSVDESAPTLQSTQLKQIEQALSSMRYLWDLLDLSTADNLALHIANHLITCEEQYCQQQMQKNHSSATIFQPTFKPRTAIINYLTDFLADKYDSESTTLAQVFQKQLESEVSSFEQFRIDLGETHEVLGNSNHLILILENLLKNALYFHDQRKPKLNSDKIAVQLSQQPGVVTLAVYNRGPLVSASDQEQIFQLGFSTRKASEHHGKGLGLFFIQEIVKGYEGRVRCDNIENAAQTLTLRWETDNDVVITKIIKIVSEQGGLFVEEVSESRASHRSTEKLEWDHAVSIVKLEVSSSLAEGTLIFGELDQSKETVILDQFQPLMPAWQIKVTNKGKRHSVTFLPLDRRGVCFTVMLPDVIARVDDENPLLEHDFDRQVELLAEQFKDFE</sequence>
<dbReference type="SUPFAM" id="SSF55874">
    <property type="entry name" value="ATPase domain of HSP90 chaperone/DNA topoisomerase II/histidine kinase"/>
    <property type="match status" value="1"/>
</dbReference>
<dbReference type="Proteomes" id="UP001239782">
    <property type="component" value="Chromosome"/>
</dbReference>
<dbReference type="InterPro" id="IPR036890">
    <property type="entry name" value="HATPase_C_sf"/>
</dbReference>
<dbReference type="PANTHER" id="PTHR44936">
    <property type="entry name" value="SENSOR PROTEIN CREC"/>
    <property type="match status" value="1"/>
</dbReference>
<dbReference type="InterPro" id="IPR005467">
    <property type="entry name" value="His_kinase_dom"/>
</dbReference>
<dbReference type="PROSITE" id="PS50109">
    <property type="entry name" value="HIS_KIN"/>
    <property type="match status" value="1"/>
</dbReference>
<evidence type="ECO:0000256" key="4">
    <source>
        <dbReference type="ARBA" id="ARBA00022741"/>
    </source>
</evidence>
<evidence type="ECO:0000256" key="1">
    <source>
        <dbReference type="ARBA" id="ARBA00000085"/>
    </source>
</evidence>
<keyword evidence="4" id="KW-0547">Nucleotide-binding</keyword>
<dbReference type="AlphaFoldDB" id="A0AA51RT13"/>
<reference evidence="10 11" key="1">
    <citation type="submission" date="2023-08" db="EMBL/GenBank/DDBJ databases">
        <title>Pleionea litopenaei sp. nov., isolated from stomach of juvenile Litopenaeus vannamei.</title>
        <authorList>
            <person name="Rho A.M."/>
            <person name="Hwang C.Y."/>
        </authorList>
    </citation>
    <scope>NUCLEOTIDE SEQUENCE [LARGE SCALE GENOMIC DNA]</scope>
    <source>
        <strain evidence="10 11">HL-JVS1</strain>
    </source>
</reference>
<evidence type="ECO:0000256" key="3">
    <source>
        <dbReference type="ARBA" id="ARBA00022679"/>
    </source>
</evidence>
<feature type="region of interest" description="Disordered" evidence="7">
    <location>
        <begin position="204"/>
        <end position="232"/>
    </location>
</feature>
<evidence type="ECO:0000256" key="7">
    <source>
        <dbReference type="SAM" id="MobiDB-lite"/>
    </source>
</evidence>
<dbReference type="PANTHER" id="PTHR44936:SF10">
    <property type="entry name" value="SENSOR PROTEIN RSTB"/>
    <property type="match status" value="1"/>
</dbReference>
<evidence type="ECO:0000256" key="2">
    <source>
        <dbReference type="ARBA" id="ARBA00012438"/>
    </source>
</evidence>
<dbReference type="GO" id="GO:0004673">
    <property type="term" value="F:protein histidine kinase activity"/>
    <property type="evidence" value="ECO:0007669"/>
    <property type="project" value="UniProtKB-EC"/>
</dbReference>
<proteinExistence type="predicted"/>
<dbReference type="Gene3D" id="3.30.565.10">
    <property type="entry name" value="Histidine kinase-like ATPase, C-terminal domain"/>
    <property type="match status" value="1"/>
</dbReference>
<keyword evidence="8" id="KW-0472">Membrane</keyword>
<organism evidence="10 11">
    <name type="scientific">Pleionea litopenaei</name>
    <dbReference type="NCBI Taxonomy" id="3070815"/>
    <lineage>
        <taxon>Bacteria</taxon>
        <taxon>Pseudomonadati</taxon>
        <taxon>Pseudomonadota</taxon>
        <taxon>Gammaproteobacteria</taxon>
        <taxon>Oceanospirillales</taxon>
        <taxon>Pleioneaceae</taxon>
        <taxon>Pleionea</taxon>
    </lineage>
</organism>
<evidence type="ECO:0000259" key="9">
    <source>
        <dbReference type="PROSITE" id="PS50109"/>
    </source>
</evidence>
<dbReference type="GO" id="GO:0005524">
    <property type="term" value="F:ATP binding"/>
    <property type="evidence" value="ECO:0007669"/>
    <property type="project" value="UniProtKB-KW"/>
</dbReference>
<dbReference type="SMART" id="SM00387">
    <property type="entry name" value="HATPase_c"/>
    <property type="match status" value="1"/>
</dbReference>
<feature type="transmembrane region" description="Helical" evidence="8">
    <location>
        <begin position="80"/>
        <end position="98"/>
    </location>
</feature>
<keyword evidence="3" id="KW-0808">Transferase</keyword>
<dbReference type="InterPro" id="IPR003594">
    <property type="entry name" value="HATPase_dom"/>
</dbReference>
<evidence type="ECO:0000313" key="11">
    <source>
        <dbReference type="Proteomes" id="UP001239782"/>
    </source>
</evidence>
<gene>
    <name evidence="10" type="ORF">Q9312_18195</name>
</gene>
<evidence type="ECO:0000256" key="8">
    <source>
        <dbReference type="SAM" id="Phobius"/>
    </source>
</evidence>
<dbReference type="EC" id="2.7.13.3" evidence="2"/>
<keyword evidence="11" id="KW-1185">Reference proteome</keyword>
<evidence type="ECO:0000256" key="5">
    <source>
        <dbReference type="ARBA" id="ARBA00022777"/>
    </source>
</evidence>
<name>A0AA51RT13_9GAMM</name>
<accession>A0AA51RT13</accession>
<feature type="transmembrane region" description="Helical" evidence="8">
    <location>
        <begin position="43"/>
        <end position="60"/>
    </location>
</feature>
<feature type="domain" description="Histidine kinase" evidence="9">
    <location>
        <begin position="353"/>
        <end position="471"/>
    </location>
</feature>
<feature type="compositionally biased region" description="Polar residues" evidence="7">
    <location>
        <begin position="205"/>
        <end position="214"/>
    </location>
</feature>
<evidence type="ECO:0000256" key="6">
    <source>
        <dbReference type="ARBA" id="ARBA00022840"/>
    </source>
</evidence>
<protein>
    <recommendedName>
        <fullName evidence="2">histidine kinase</fullName>
        <ecNumber evidence="2">2.7.13.3</ecNumber>
    </recommendedName>
</protein>
<dbReference type="EMBL" id="CP133548">
    <property type="protein sequence ID" value="WMS87141.1"/>
    <property type="molecule type" value="Genomic_DNA"/>
</dbReference>
<dbReference type="KEGG" id="plei:Q9312_18195"/>
<keyword evidence="8" id="KW-0812">Transmembrane</keyword>